<feature type="region of interest" description="Disordered" evidence="1">
    <location>
        <begin position="28"/>
        <end position="55"/>
    </location>
</feature>
<sequence>MKNVVKMVGLLALIATLSGCIFPPLWGGPGGGHGGPGGGGPGGFHYQPANGPGHP</sequence>
<gene>
    <name evidence="2" type="ORF">A544_1325</name>
</gene>
<dbReference type="RefSeq" id="WP_022632781.1">
    <property type="nucleotide sequence ID" value="NZ_AMWE01000002.1"/>
</dbReference>
<dbReference type="PROSITE" id="PS51257">
    <property type="entry name" value="PROKAR_LIPOPROTEIN"/>
    <property type="match status" value="1"/>
</dbReference>
<dbReference type="EMBL" id="AMWE01000002">
    <property type="protein sequence ID" value="ERO58150.1"/>
    <property type="molecule type" value="Genomic_DNA"/>
</dbReference>
<accession>A0AAV3KCI4</accession>
<evidence type="ECO:0000256" key="1">
    <source>
        <dbReference type="SAM" id="MobiDB-lite"/>
    </source>
</evidence>
<dbReference type="AlphaFoldDB" id="A0AAV3KCI4"/>
<feature type="compositionally biased region" description="Gly residues" evidence="1">
    <location>
        <begin position="28"/>
        <end position="43"/>
    </location>
</feature>
<proteinExistence type="predicted"/>
<evidence type="ECO:0000313" key="2">
    <source>
        <dbReference type="EMBL" id="ERO58150.1"/>
    </source>
</evidence>
<protein>
    <recommendedName>
        <fullName evidence="4">Lipoprotein</fullName>
    </recommendedName>
</protein>
<organism evidence="2 3">
    <name type="scientific">Dickeya solani D s0432-1</name>
    <dbReference type="NCBI Taxonomy" id="1231725"/>
    <lineage>
        <taxon>Bacteria</taxon>
        <taxon>Pseudomonadati</taxon>
        <taxon>Pseudomonadota</taxon>
        <taxon>Gammaproteobacteria</taxon>
        <taxon>Enterobacterales</taxon>
        <taxon>Pectobacteriaceae</taxon>
        <taxon>Dickeya</taxon>
    </lineage>
</organism>
<dbReference type="GeneID" id="52091305"/>
<dbReference type="Proteomes" id="UP000017142">
    <property type="component" value="Unassembled WGS sequence"/>
</dbReference>
<comment type="caution">
    <text evidence="2">The sequence shown here is derived from an EMBL/GenBank/DDBJ whole genome shotgun (WGS) entry which is preliminary data.</text>
</comment>
<reference evidence="3" key="1">
    <citation type="journal article" date="2013" name="Diversity">
        <title>Genome Sequence of Dickeya solani, a New soft Rot Pathogen of Potato, Suggests its Emergence May Be Related to a Novel Combination of Non-Ribosomal Peptide/Polyketide Synthetase Clusters.</title>
        <authorList>
            <person name="Garlant L."/>
            <person name="Koskinen P."/>
            <person name="Rouhiainen L."/>
            <person name="Laine P."/>
            <person name="Paulin L."/>
            <person name="Auvinen P."/>
            <person name="Holm L."/>
            <person name="Pirhonen M."/>
        </authorList>
    </citation>
    <scope>NUCLEOTIDE SEQUENCE [LARGE SCALE GENOMIC DNA]</scope>
    <source>
        <strain evidence="3">D s0432-1</strain>
    </source>
</reference>
<evidence type="ECO:0008006" key="4">
    <source>
        <dbReference type="Google" id="ProtNLM"/>
    </source>
</evidence>
<evidence type="ECO:0000313" key="3">
    <source>
        <dbReference type="Proteomes" id="UP000017142"/>
    </source>
</evidence>
<name>A0AAV3KCI4_9GAMM</name>